<dbReference type="RefSeq" id="WP_192555808.1">
    <property type="nucleotide sequence ID" value="NZ_JACZZA010000006.1"/>
</dbReference>
<evidence type="ECO:0000313" key="3">
    <source>
        <dbReference type="Proteomes" id="UP000651010"/>
    </source>
</evidence>
<evidence type="ECO:0000313" key="2">
    <source>
        <dbReference type="EMBL" id="MBE1160947.1"/>
    </source>
</evidence>
<protein>
    <submittedName>
        <fullName evidence="2">DUF998 domain-containing protein</fullName>
    </submittedName>
</protein>
<keyword evidence="1" id="KW-0812">Transmembrane</keyword>
<feature type="transmembrane region" description="Helical" evidence="1">
    <location>
        <begin position="52"/>
        <end position="71"/>
    </location>
</feature>
<name>A0ABR9GA80_9GAMM</name>
<proteinExistence type="predicted"/>
<dbReference type="InterPro" id="IPR009339">
    <property type="entry name" value="DUF998"/>
</dbReference>
<evidence type="ECO:0000256" key="1">
    <source>
        <dbReference type="SAM" id="Phobius"/>
    </source>
</evidence>
<dbReference type="Proteomes" id="UP000651010">
    <property type="component" value="Unassembled WGS sequence"/>
</dbReference>
<dbReference type="Pfam" id="PF06197">
    <property type="entry name" value="DUF998"/>
    <property type="match status" value="1"/>
</dbReference>
<sequence length="203" mass="22268">MRQPPFVRAASHLMSLAVIAFVAVCGAAQYWRSDLDWIAIPLSSYLYGPGGAYVRAVYYLMGLALLGFARASYLATARAQRTVLGSALFAGAGVILPVVAITELFRGTPYEEQAHVTHMLTAPATFLWLSFGMLLLSSRWRRDARMKKGSLPGLVLAWVATFVLWLQVLVHGLPNGLMEKLAIGLILLWLGWAGRRLLAPRTP</sequence>
<keyword evidence="3" id="KW-1185">Reference proteome</keyword>
<gene>
    <name evidence="2" type="ORF">IGX34_11145</name>
</gene>
<keyword evidence="1" id="KW-1133">Transmembrane helix</keyword>
<feature type="transmembrane region" description="Helical" evidence="1">
    <location>
        <begin position="149"/>
        <end position="169"/>
    </location>
</feature>
<reference evidence="2 3" key="1">
    <citation type="submission" date="2020-09" db="EMBL/GenBank/DDBJ databases">
        <title>Dyella sp. 7MK23 isolated from forest soil.</title>
        <authorList>
            <person name="Fu J."/>
        </authorList>
    </citation>
    <scope>NUCLEOTIDE SEQUENCE [LARGE SCALE GENOMIC DNA]</scope>
    <source>
        <strain evidence="2 3">7MK23</strain>
    </source>
</reference>
<feature type="transmembrane region" description="Helical" evidence="1">
    <location>
        <begin position="83"/>
        <end position="105"/>
    </location>
</feature>
<dbReference type="EMBL" id="JACZZA010000006">
    <property type="protein sequence ID" value="MBE1160947.1"/>
    <property type="molecule type" value="Genomic_DNA"/>
</dbReference>
<organism evidence="2 3">
    <name type="scientific">Dyella acidiphila</name>
    <dbReference type="NCBI Taxonomy" id="2775866"/>
    <lineage>
        <taxon>Bacteria</taxon>
        <taxon>Pseudomonadati</taxon>
        <taxon>Pseudomonadota</taxon>
        <taxon>Gammaproteobacteria</taxon>
        <taxon>Lysobacterales</taxon>
        <taxon>Rhodanobacteraceae</taxon>
        <taxon>Dyella</taxon>
    </lineage>
</organism>
<feature type="transmembrane region" description="Helical" evidence="1">
    <location>
        <begin position="181"/>
        <end position="198"/>
    </location>
</feature>
<accession>A0ABR9GA80</accession>
<comment type="caution">
    <text evidence="2">The sequence shown here is derived from an EMBL/GenBank/DDBJ whole genome shotgun (WGS) entry which is preliminary data.</text>
</comment>
<feature type="transmembrane region" description="Helical" evidence="1">
    <location>
        <begin position="12"/>
        <end position="32"/>
    </location>
</feature>
<keyword evidence="1" id="KW-0472">Membrane</keyword>
<feature type="transmembrane region" description="Helical" evidence="1">
    <location>
        <begin position="117"/>
        <end position="137"/>
    </location>
</feature>